<accession>E1IHH3</accession>
<gene>
    <name evidence="2" type="ORF">OSCT_2774</name>
</gene>
<evidence type="ECO:0000313" key="2">
    <source>
        <dbReference type="EMBL" id="EFO79336.1"/>
    </source>
</evidence>
<sequence length="118" mass="13500">MAINTERLSSILRARERRLNIPHYLRLDGSRYLLALVLFLSLMSLVVLLQTGAVATQGYAISDLQAEKTVLMRERAQLQVREARAQSLTLIRQRAEQIGLRPLQPEQLRYLQISSDGR</sequence>
<dbReference type="EMBL" id="ADVR01000116">
    <property type="protein sequence ID" value="EFO79336.1"/>
    <property type="molecule type" value="Genomic_DNA"/>
</dbReference>
<dbReference type="AlphaFoldDB" id="E1IHH3"/>
<keyword evidence="1" id="KW-1133">Transmembrane helix</keyword>
<evidence type="ECO:0000313" key="3">
    <source>
        <dbReference type="Proteomes" id="UP000054010"/>
    </source>
</evidence>
<evidence type="ECO:0008006" key="4">
    <source>
        <dbReference type="Google" id="ProtNLM"/>
    </source>
</evidence>
<organism evidence="2 3">
    <name type="scientific">Oscillochloris trichoides DG-6</name>
    <dbReference type="NCBI Taxonomy" id="765420"/>
    <lineage>
        <taxon>Bacteria</taxon>
        <taxon>Bacillati</taxon>
        <taxon>Chloroflexota</taxon>
        <taxon>Chloroflexia</taxon>
        <taxon>Chloroflexales</taxon>
        <taxon>Chloroflexineae</taxon>
        <taxon>Oscillochloridaceae</taxon>
        <taxon>Oscillochloris</taxon>
    </lineage>
</organism>
<name>E1IHH3_9CHLR</name>
<dbReference type="HOGENOM" id="CLU_156585_0_0_0"/>
<dbReference type="Proteomes" id="UP000054010">
    <property type="component" value="Unassembled WGS sequence"/>
</dbReference>
<dbReference type="eggNOG" id="ENOG5032EKI">
    <property type="taxonomic scope" value="Bacteria"/>
</dbReference>
<reference evidence="2 3" key="1">
    <citation type="journal article" date="2011" name="J. Bacteriol.">
        <title>Draft genome sequence of the anoxygenic filamentous phototrophic bacterium Oscillochloris trichoides subsp. DG-6.</title>
        <authorList>
            <person name="Kuznetsov B.B."/>
            <person name="Ivanovsky R.N."/>
            <person name="Keppen O.I."/>
            <person name="Sukhacheva M.V."/>
            <person name="Bumazhkin B.K."/>
            <person name="Patutina E.O."/>
            <person name="Beletsky A.V."/>
            <person name="Mardanov A.V."/>
            <person name="Baslerov R.V."/>
            <person name="Panteleeva A.N."/>
            <person name="Kolganova T.V."/>
            <person name="Ravin N.V."/>
            <person name="Skryabin K.G."/>
        </authorList>
    </citation>
    <scope>NUCLEOTIDE SEQUENCE [LARGE SCALE GENOMIC DNA]</scope>
    <source>
        <strain evidence="2 3">DG-6</strain>
    </source>
</reference>
<feature type="transmembrane region" description="Helical" evidence="1">
    <location>
        <begin position="32"/>
        <end position="49"/>
    </location>
</feature>
<dbReference type="STRING" id="765420.OSCT_2774"/>
<dbReference type="OrthoDB" id="162860at2"/>
<keyword evidence="1" id="KW-0472">Membrane</keyword>
<keyword evidence="1" id="KW-0812">Transmembrane</keyword>
<protein>
    <recommendedName>
        <fullName evidence="4">Cell division protein FtsL</fullName>
    </recommendedName>
</protein>
<keyword evidence="3" id="KW-1185">Reference proteome</keyword>
<comment type="caution">
    <text evidence="2">The sequence shown here is derived from an EMBL/GenBank/DDBJ whole genome shotgun (WGS) entry which is preliminary data.</text>
</comment>
<evidence type="ECO:0000256" key="1">
    <source>
        <dbReference type="SAM" id="Phobius"/>
    </source>
</evidence>
<proteinExistence type="predicted"/>